<dbReference type="Gene3D" id="2.60.120.10">
    <property type="entry name" value="Jelly Rolls"/>
    <property type="match status" value="1"/>
</dbReference>
<dbReference type="OrthoDB" id="8017763at2"/>
<dbReference type="Proteomes" id="UP000054870">
    <property type="component" value="Unassembled WGS sequence"/>
</dbReference>
<dbReference type="AlphaFoldDB" id="A0A158CIN7"/>
<feature type="region of interest" description="Disordered" evidence="1">
    <location>
        <begin position="217"/>
        <end position="236"/>
    </location>
</feature>
<feature type="chain" id="PRO_5007622945" description="Cupin domain protein" evidence="2">
    <location>
        <begin position="31"/>
        <end position="236"/>
    </location>
</feature>
<gene>
    <name evidence="3" type="ORF">AWB75_05218</name>
</gene>
<organism evidence="3 4">
    <name type="scientific">Caballeronia catudaia</name>
    <dbReference type="NCBI Taxonomy" id="1777136"/>
    <lineage>
        <taxon>Bacteria</taxon>
        <taxon>Pseudomonadati</taxon>
        <taxon>Pseudomonadota</taxon>
        <taxon>Betaproteobacteria</taxon>
        <taxon>Burkholderiales</taxon>
        <taxon>Burkholderiaceae</taxon>
        <taxon>Caballeronia</taxon>
    </lineage>
</organism>
<dbReference type="InterPro" id="IPR014710">
    <property type="entry name" value="RmlC-like_jellyroll"/>
</dbReference>
<name>A0A158CIN7_9BURK</name>
<dbReference type="InterPro" id="IPR011051">
    <property type="entry name" value="RmlC_Cupin_sf"/>
</dbReference>
<dbReference type="EMBL" id="FCOF02000032">
    <property type="protein sequence ID" value="SAK82234.1"/>
    <property type="molecule type" value="Genomic_DNA"/>
</dbReference>
<proteinExistence type="predicted"/>
<evidence type="ECO:0000313" key="4">
    <source>
        <dbReference type="Proteomes" id="UP000054870"/>
    </source>
</evidence>
<keyword evidence="4" id="KW-1185">Reference proteome</keyword>
<evidence type="ECO:0000256" key="1">
    <source>
        <dbReference type="SAM" id="MobiDB-lite"/>
    </source>
</evidence>
<keyword evidence="2" id="KW-0732">Signal</keyword>
<dbReference type="RefSeq" id="WP_061126949.1">
    <property type="nucleotide sequence ID" value="NZ_FCOF02000032.1"/>
</dbReference>
<reference evidence="3" key="1">
    <citation type="submission" date="2016-01" db="EMBL/GenBank/DDBJ databases">
        <authorList>
            <person name="Peeters C."/>
        </authorList>
    </citation>
    <scope>NUCLEOTIDE SEQUENCE [LARGE SCALE GENOMIC DNA]</scope>
    <source>
        <strain evidence="3">LMG 29318</strain>
    </source>
</reference>
<evidence type="ECO:0008006" key="5">
    <source>
        <dbReference type="Google" id="ProtNLM"/>
    </source>
</evidence>
<comment type="caution">
    <text evidence="3">The sequence shown here is derived from an EMBL/GenBank/DDBJ whole genome shotgun (WGS) entry which is preliminary data.</text>
</comment>
<feature type="signal peptide" evidence="2">
    <location>
        <begin position="1"/>
        <end position="30"/>
    </location>
</feature>
<protein>
    <recommendedName>
        <fullName evidence="5">Cupin domain protein</fullName>
    </recommendedName>
</protein>
<dbReference type="SUPFAM" id="SSF51182">
    <property type="entry name" value="RmlC-like cupins"/>
    <property type="match status" value="1"/>
</dbReference>
<accession>A0A158CIN7</accession>
<evidence type="ECO:0000256" key="2">
    <source>
        <dbReference type="SAM" id="SignalP"/>
    </source>
</evidence>
<evidence type="ECO:0000313" key="3">
    <source>
        <dbReference type="EMBL" id="SAK82234.1"/>
    </source>
</evidence>
<sequence>MDAFLSRRRGVIKAAAAASSVVGVALMSLAAPRDLLAQTGGACIPVSERTTEFGCFVHAEQHLQALPTGPVYWHIDRFPNRSSAQAARQTNGTVVEILGQVWLFTIAGKSGASSGGEHIADVGPLALPQARSLMATYMEGDFNPGMQSTIHRHPGTEAWFVLSGAQCLETPHGEQIGRPGAPPVVVPPGEPMLLTGIGKERGHWLVLILMDATMPRGSPADDWTPKHTCERIGSSD</sequence>